<organism evidence="1 2">
    <name type="scientific">Habropoda laboriosa</name>
    <dbReference type="NCBI Taxonomy" id="597456"/>
    <lineage>
        <taxon>Eukaryota</taxon>
        <taxon>Metazoa</taxon>
        <taxon>Ecdysozoa</taxon>
        <taxon>Arthropoda</taxon>
        <taxon>Hexapoda</taxon>
        <taxon>Insecta</taxon>
        <taxon>Pterygota</taxon>
        <taxon>Neoptera</taxon>
        <taxon>Endopterygota</taxon>
        <taxon>Hymenoptera</taxon>
        <taxon>Apocrita</taxon>
        <taxon>Aculeata</taxon>
        <taxon>Apoidea</taxon>
        <taxon>Anthophila</taxon>
        <taxon>Apidae</taxon>
        <taxon>Habropoda</taxon>
    </lineage>
</organism>
<gene>
    <name evidence="1" type="ORF">WH47_00614</name>
</gene>
<accession>A0A0L7RI20</accession>
<evidence type="ECO:0000313" key="1">
    <source>
        <dbReference type="EMBL" id="KOC70469.1"/>
    </source>
</evidence>
<dbReference type="EMBL" id="KQ414588">
    <property type="protein sequence ID" value="KOC70469.1"/>
    <property type="molecule type" value="Genomic_DNA"/>
</dbReference>
<dbReference type="Proteomes" id="UP000053825">
    <property type="component" value="Unassembled WGS sequence"/>
</dbReference>
<protein>
    <submittedName>
        <fullName evidence="1">Uncharacterized protein</fullName>
    </submittedName>
</protein>
<sequence>MDLSARPTLSAISLPRFNRDYNSRVKFRNMFESIICNNESLYNIQTFHYLNSTLKAKPVRVI</sequence>
<proteinExistence type="predicted"/>
<keyword evidence="2" id="KW-1185">Reference proteome</keyword>
<evidence type="ECO:0000313" key="2">
    <source>
        <dbReference type="Proteomes" id="UP000053825"/>
    </source>
</evidence>
<name>A0A0L7RI20_9HYME</name>
<dbReference type="AlphaFoldDB" id="A0A0L7RI20"/>
<reference evidence="1 2" key="1">
    <citation type="submission" date="2015-07" db="EMBL/GenBank/DDBJ databases">
        <title>The genome of Habropoda laboriosa.</title>
        <authorList>
            <person name="Pan H."/>
            <person name="Kapheim K."/>
        </authorList>
    </citation>
    <scope>NUCLEOTIDE SEQUENCE [LARGE SCALE GENOMIC DNA]</scope>
    <source>
        <strain evidence="1">0110345459</strain>
    </source>
</reference>